<organism evidence="1 2">
    <name type="scientific">Lentzea albidocapillata subsp. violacea</name>
    <dbReference type="NCBI Taxonomy" id="128104"/>
    <lineage>
        <taxon>Bacteria</taxon>
        <taxon>Bacillati</taxon>
        <taxon>Actinomycetota</taxon>
        <taxon>Actinomycetes</taxon>
        <taxon>Pseudonocardiales</taxon>
        <taxon>Pseudonocardiaceae</taxon>
        <taxon>Lentzea</taxon>
    </lineage>
</organism>
<evidence type="ECO:0000313" key="2">
    <source>
        <dbReference type="Proteomes" id="UP000199682"/>
    </source>
</evidence>
<protein>
    <recommendedName>
        <fullName evidence="3">Avidin family protein</fullName>
    </recommendedName>
</protein>
<name>A0A1G9LSD7_9PSEU</name>
<dbReference type="Proteomes" id="UP000199682">
    <property type="component" value="Unassembled WGS sequence"/>
</dbReference>
<dbReference type="EMBL" id="FNET01000012">
    <property type="protein sequence ID" value="SDL64691.1"/>
    <property type="molecule type" value="Genomic_DNA"/>
</dbReference>
<dbReference type="RefSeq" id="WP_090009124.1">
    <property type="nucleotide sequence ID" value="NZ_FNET01000012.1"/>
</dbReference>
<gene>
    <name evidence="1" type="ORF">SAMN04488074_112164</name>
</gene>
<accession>A0A1G9LSD7</accession>
<dbReference type="AlphaFoldDB" id="A0A1G9LSD7"/>
<sequence>MSEARDGRLVGSWKTDLEDDGRSVFGLASFSSDGGVVSTQLNTRNIGLGNWRSTGADTFEYSFHILAANPEGEHVGEAHVKVEGRFVSDSEWQGLGGATFYSPEGKALRSHGGSKVKATKFGIDD</sequence>
<proteinExistence type="predicted"/>
<evidence type="ECO:0008006" key="3">
    <source>
        <dbReference type="Google" id="ProtNLM"/>
    </source>
</evidence>
<reference evidence="2" key="1">
    <citation type="submission" date="2016-10" db="EMBL/GenBank/DDBJ databases">
        <authorList>
            <person name="Varghese N."/>
            <person name="Submissions S."/>
        </authorList>
    </citation>
    <scope>NUCLEOTIDE SEQUENCE [LARGE SCALE GENOMIC DNA]</scope>
    <source>
        <strain evidence="2">DSM 44796</strain>
    </source>
</reference>
<evidence type="ECO:0000313" key="1">
    <source>
        <dbReference type="EMBL" id="SDL64691.1"/>
    </source>
</evidence>